<comment type="caution">
    <text evidence="2">The sequence shown here is derived from an EMBL/GenBank/DDBJ whole genome shotgun (WGS) entry which is preliminary data.</text>
</comment>
<reference evidence="2 3" key="1">
    <citation type="submission" date="2023-10" db="EMBL/GenBank/DDBJ databases">
        <title>Draft genome sequence of Xylaria bambusicola isolate GMP-LS, the root and basal stem rot pathogen of sugarcane in Indonesia.</title>
        <authorList>
            <person name="Selvaraj P."/>
            <person name="Muralishankar V."/>
            <person name="Muruganantham S."/>
            <person name="Sp S."/>
            <person name="Haryani S."/>
            <person name="Lau K.J.X."/>
            <person name="Naqvi N.I."/>
        </authorList>
    </citation>
    <scope>NUCLEOTIDE SEQUENCE [LARGE SCALE GENOMIC DNA]</scope>
    <source>
        <strain evidence="2">GMP-LS</strain>
    </source>
</reference>
<gene>
    <name evidence="2" type="ORF">RRF57_008835</name>
</gene>
<dbReference type="EMBL" id="JAWHQM010000030">
    <property type="protein sequence ID" value="KAK5633121.1"/>
    <property type="molecule type" value="Genomic_DNA"/>
</dbReference>
<evidence type="ECO:0000256" key="1">
    <source>
        <dbReference type="SAM" id="MobiDB-lite"/>
    </source>
</evidence>
<evidence type="ECO:0000313" key="2">
    <source>
        <dbReference type="EMBL" id="KAK5633121.1"/>
    </source>
</evidence>
<dbReference type="AlphaFoldDB" id="A0AAN7UUL0"/>
<keyword evidence="3" id="KW-1185">Reference proteome</keyword>
<evidence type="ECO:0000313" key="3">
    <source>
        <dbReference type="Proteomes" id="UP001305414"/>
    </source>
</evidence>
<sequence>MTKAYLFETLVSSPLSCRSEARLCPTGIHFRRVFLRLLLRFGYRPQTSQTSQTSLSITPEESSVWSGLV</sequence>
<accession>A0AAN7UUL0</accession>
<proteinExistence type="predicted"/>
<name>A0AAN7UUL0_9PEZI</name>
<organism evidence="2 3">
    <name type="scientific">Xylaria bambusicola</name>
    <dbReference type="NCBI Taxonomy" id="326684"/>
    <lineage>
        <taxon>Eukaryota</taxon>
        <taxon>Fungi</taxon>
        <taxon>Dikarya</taxon>
        <taxon>Ascomycota</taxon>
        <taxon>Pezizomycotina</taxon>
        <taxon>Sordariomycetes</taxon>
        <taxon>Xylariomycetidae</taxon>
        <taxon>Xylariales</taxon>
        <taxon>Xylariaceae</taxon>
        <taxon>Xylaria</taxon>
    </lineage>
</organism>
<feature type="region of interest" description="Disordered" evidence="1">
    <location>
        <begin position="46"/>
        <end position="69"/>
    </location>
</feature>
<feature type="compositionally biased region" description="Polar residues" evidence="1">
    <location>
        <begin position="55"/>
        <end position="69"/>
    </location>
</feature>
<dbReference type="Proteomes" id="UP001305414">
    <property type="component" value="Unassembled WGS sequence"/>
</dbReference>
<protein>
    <submittedName>
        <fullName evidence="2">Uncharacterized protein</fullName>
    </submittedName>
</protein>